<reference evidence="5 6" key="1">
    <citation type="submission" date="2019-03" db="EMBL/GenBank/DDBJ databases">
        <title>Bradyrhizobium diversity isolated from nodules of Chamaecrista fasciculata.</title>
        <authorList>
            <person name="Klepa M.S."/>
            <person name="Urquiaga M.O."/>
            <person name="Hungria M."/>
            <person name="Delamuta J.R."/>
        </authorList>
    </citation>
    <scope>NUCLEOTIDE SEQUENCE [LARGE SCALE GENOMIC DNA]</scope>
    <source>
        <strain evidence="5 6">CNPSo 3448</strain>
    </source>
</reference>
<dbReference type="InterPro" id="IPR039424">
    <property type="entry name" value="SBP_5"/>
</dbReference>
<dbReference type="PANTHER" id="PTHR30290:SF64">
    <property type="entry name" value="ABC TRANSPORTER PERIPLASMIC BINDING PROTEIN"/>
    <property type="match status" value="1"/>
</dbReference>
<dbReference type="PROSITE" id="PS51318">
    <property type="entry name" value="TAT"/>
    <property type="match status" value="1"/>
</dbReference>
<feature type="domain" description="Solute-binding protein family 5" evidence="4">
    <location>
        <begin position="174"/>
        <end position="579"/>
    </location>
</feature>
<comment type="caution">
    <text evidence="5">The sequence shown here is derived from an EMBL/GenBank/DDBJ whole genome shotgun (WGS) entry which is preliminary data.</text>
</comment>
<organism evidence="5 6">
    <name type="scientific">Bradyrhizobium niftali</name>
    <dbReference type="NCBI Taxonomy" id="2560055"/>
    <lineage>
        <taxon>Bacteria</taxon>
        <taxon>Pseudomonadati</taxon>
        <taxon>Pseudomonadota</taxon>
        <taxon>Alphaproteobacteria</taxon>
        <taxon>Hyphomicrobiales</taxon>
        <taxon>Nitrobacteraceae</taxon>
        <taxon>Bradyrhizobium</taxon>
    </lineage>
</organism>
<keyword evidence="3" id="KW-0732">Signal</keyword>
<dbReference type="InterPro" id="IPR006311">
    <property type="entry name" value="TAT_signal"/>
</dbReference>
<sequence>MDLYQGAYRALGPLRPAVGIAQIRSVRLPVHLVVRRRQGGTDRKEVVKDISRMTQMSRRHVLALGAGGALGASLGAPLLRGARASEAGTEAHGISAFGDLKYPADFRHFDYVNLDAPKGGTFSLIPSVKAYNQSYQTFNSLNAFILKGDGAQGMDMTFVPLMVRANDEPDAMYGLAAKSVRISPDRLVYRFTMRPEAKFHDGTKLTAHDAAFSLTALKSKGHPLIIVQMRDMVSAEAIDDATLVVTFAKGRARDVPLYVAGLPIFSKAYYASRPFDETSLEIPLGSGPYKVGKFEVNRYIEYERVKDWWAADLPPCRGSYNFDVVRYEFYRDRDVAFEGFTGKSYLYREEFTSRIWATRYDFPAVKDNRVKLEVVPDDTPSGAQGWFINTRREKFKDPRVREALINAFDFEWTNKTIMYGAYARTVSPFQNSDLMAGDSAPSPEELKLLEPFRGRVPDEVFAAPFTPPVSDGSGQDRSLLRKAQQLLSEAGVPIKDGKRVLPNGEVFRIEFLLDEPSFQPHHAPYIKNLGTLGIEASVRLVDAVQHKARQEDFDFDMTIQRFSMSATPGDAMRAFFSSQVAATKGSYNLAGVASPAIDAMIEKIMAADNREDLTIACRAFDRLFRAGRYWVPQWYNKTHRLAYWDQFGHPQKLPRYANGVGAPDIWWHEPAKAAKLEQAK</sequence>
<proteinExistence type="inferred from homology"/>
<evidence type="ECO:0000256" key="1">
    <source>
        <dbReference type="ARBA" id="ARBA00004418"/>
    </source>
</evidence>
<dbReference type="CDD" id="cd08497">
    <property type="entry name" value="MbnE-like"/>
    <property type="match status" value="1"/>
</dbReference>
<name>A0A4Y9LRG1_9BRAD</name>
<dbReference type="Gene3D" id="3.10.105.10">
    <property type="entry name" value="Dipeptide-binding Protein, Domain 3"/>
    <property type="match status" value="1"/>
</dbReference>
<protein>
    <submittedName>
        <fullName evidence="5">ABC transporter substrate-binding protein</fullName>
    </submittedName>
</protein>
<evidence type="ECO:0000313" key="5">
    <source>
        <dbReference type="EMBL" id="TFV45267.1"/>
    </source>
</evidence>
<comment type="subcellular location">
    <subcellularLocation>
        <location evidence="1">Periplasm</location>
    </subcellularLocation>
</comment>
<dbReference type="GO" id="GO:0030288">
    <property type="term" value="C:outer membrane-bounded periplasmic space"/>
    <property type="evidence" value="ECO:0007669"/>
    <property type="project" value="TreeGrafter"/>
</dbReference>
<dbReference type="GO" id="GO:0042884">
    <property type="term" value="P:microcin transport"/>
    <property type="evidence" value="ECO:0007669"/>
    <property type="project" value="TreeGrafter"/>
</dbReference>
<dbReference type="Proteomes" id="UP000297966">
    <property type="component" value="Unassembled WGS sequence"/>
</dbReference>
<dbReference type="Pfam" id="PF00496">
    <property type="entry name" value="SBP_bac_5"/>
    <property type="match status" value="1"/>
</dbReference>
<dbReference type="Gene3D" id="3.40.190.10">
    <property type="entry name" value="Periplasmic binding protein-like II"/>
    <property type="match status" value="1"/>
</dbReference>
<dbReference type="PANTHER" id="PTHR30290">
    <property type="entry name" value="PERIPLASMIC BINDING COMPONENT OF ABC TRANSPORTER"/>
    <property type="match status" value="1"/>
</dbReference>
<dbReference type="InterPro" id="IPR000914">
    <property type="entry name" value="SBP_5_dom"/>
</dbReference>
<dbReference type="EMBL" id="SPQT01000015">
    <property type="protein sequence ID" value="TFV45267.1"/>
    <property type="molecule type" value="Genomic_DNA"/>
</dbReference>
<dbReference type="OrthoDB" id="9803988at2"/>
<dbReference type="SUPFAM" id="SSF53850">
    <property type="entry name" value="Periplasmic binding protein-like II"/>
    <property type="match status" value="1"/>
</dbReference>
<keyword evidence="6" id="KW-1185">Reference proteome</keyword>
<comment type="similarity">
    <text evidence="2">Belongs to the bacterial solute-binding protein 5 family.</text>
</comment>
<gene>
    <name evidence="5" type="ORF">E4K65_24685</name>
</gene>
<dbReference type="AlphaFoldDB" id="A0A4Y9LRG1"/>
<dbReference type="GO" id="GO:0015833">
    <property type="term" value="P:peptide transport"/>
    <property type="evidence" value="ECO:0007669"/>
    <property type="project" value="TreeGrafter"/>
</dbReference>
<dbReference type="GO" id="GO:1904680">
    <property type="term" value="F:peptide transmembrane transporter activity"/>
    <property type="evidence" value="ECO:0007669"/>
    <property type="project" value="TreeGrafter"/>
</dbReference>
<evidence type="ECO:0000259" key="4">
    <source>
        <dbReference type="Pfam" id="PF00496"/>
    </source>
</evidence>
<accession>A0A4Y9LRG1</accession>
<evidence type="ECO:0000313" key="6">
    <source>
        <dbReference type="Proteomes" id="UP000297966"/>
    </source>
</evidence>
<evidence type="ECO:0000256" key="2">
    <source>
        <dbReference type="ARBA" id="ARBA00005695"/>
    </source>
</evidence>
<evidence type="ECO:0000256" key="3">
    <source>
        <dbReference type="ARBA" id="ARBA00022729"/>
    </source>
</evidence>